<dbReference type="PANTHER" id="PTHR43540">
    <property type="entry name" value="PEROXYUREIDOACRYLATE/UREIDOACRYLATE AMIDOHYDROLASE-RELATED"/>
    <property type="match status" value="1"/>
</dbReference>
<dbReference type="InterPro" id="IPR050272">
    <property type="entry name" value="Isochorismatase-like_hydrls"/>
</dbReference>
<evidence type="ECO:0000256" key="1">
    <source>
        <dbReference type="ARBA" id="ARBA00022801"/>
    </source>
</evidence>
<dbReference type="InterPro" id="IPR036380">
    <property type="entry name" value="Isochorismatase-like_sf"/>
</dbReference>
<evidence type="ECO:0000313" key="3">
    <source>
        <dbReference type="EMBL" id="MFM0522998.1"/>
    </source>
</evidence>
<dbReference type="CDD" id="cd01014">
    <property type="entry name" value="nicotinamidase_related"/>
    <property type="match status" value="1"/>
</dbReference>
<evidence type="ECO:0000259" key="2">
    <source>
        <dbReference type="Pfam" id="PF00857"/>
    </source>
</evidence>
<comment type="caution">
    <text evidence="3">The sequence shown here is derived from an EMBL/GenBank/DDBJ whole genome shotgun (WGS) entry which is preliminary data.</text>
</comment>
<organism evidence="3 4">
    <name type="scientific">Caballeronia jiangsuensis</name>
    <dbReference type="NCBI Taxonomy" id="1458357"/>
    <lineage>
        <taxon>Bacteria</taxon>
        <taxon>Pseudomonadati</taxon>
        <taxon>Pseudomonadota</taxon>
        <taxon>Betaproteobacteria</taxon>
        <taxon>Burkholderiales</taxon>
        <taxon>Burkholderiaceae</taxon>
        <taxon>Caballeronia</taxon>
    </lineage>
</organism>
<dbReference type="EMBL" id="JAQQDB010000067">
    <property type="protein sequence ID" value="MFM0522998.1"/>
    <property type="molecule type" value="Genomic_DNA"/>
</dbReference>
<dbReference type="Proteomes" id="UP001629462">
    <property type="component" value="Unassembled WGS sequence"/>
</dbReference>
<evidence type="ECO:0000313" key="4">
    <source>
        <dbReference type="Proteomes" id="UP001629462"/>
    </source>
</evidence>
<keyword evidence="1 3" id="KW-0378">Hydrolase</keyword>
<feature type="domain" description="Isochorismatase-like" evidence="2">
    <location>
        <begin position="9"/>
        <end position="149"/>
    </location>
</feature>
<dbReference type="Pfam" id="PF00857">
    <property type="entry name" value="Isochorismatase"/>
    <property type="match status" value="1"/>
</dbReference>
<accession>A0ABW9D0Q2</accession>
<proteinExistence type="predicted"/>
<dbReference type="InterPro" id="IPR000868">
    <property type="entry name" value="Isochorismatase-like_dom"/>
</dbReference>
<keyword evidence="4" id="KW-1185">Reference proteome</keyword>
<protein>
    <submittedName>
        <fullName evidence="3">Cysteine hydrolase family protein</fullName>
    </submittedName>
</protein>
<dbReference type="RefSeq" id="WP_250484427.1">
    <property type="nucleotide sequence ID" value="NZ_JAQQDB010000067.1"/>
</dbReference>
<reference evidence="3 4" key="1">
    <citation type="journal article" date="2024" name="Chem. Sci.">
        <title>Discovery of megapolipeptins by genome mining of a Burkholderiales bacteria collection.</title>
        <authorList>
            <person name="Paulo B.S."/>
            <person name="Recchia M.J.J."/>
            <person name="Lee S."/>
            <person name="Fergusson C.H."/>
            <person name="Romanowski S.B."/>
            <person name="Hernandez A."/>
            <person name="Krull N."/>
            <person name="Liu D.Y."/>
            <person name="Cavanagh H."/>
            <person name="Bos A."/>
            <person name="Gray C.A."/>
            <person name="Murphy B.T."/>
            <person name="Linington R.G."/>
            <person name="Eustaquio A.S."/>
        </authorList>
    </citation>
    <scope>NUCLEOTIDE SEQUENCE [LARGE SCALE GENOMIC DNA]</scope>
    <source>
        <strain evidence="3 4">RL17-374-BIF-D</strain>
    </source>
</reference>
<dbReference type="SUPFAM" id="SSF52499">
    <property type="entry name" value="Isochorismatase-like hydrolases"/>
    <property type="match status" value="1"/>
</dbReference>
<dbReference type="GO" id="GO:0016787">
    <property type="term" value="F:hydrolase activity"/>
    <property type="evidence" value="ECO:0007669"/>
    <property type="project" value="UniProtKB-KW"/>
</dbReference>
<name>A0ABW9D0Q2_9BURK</name>
<sequence>MQQPTLRRAALLIIDMQIGLFNGPDRPYEGGRVLANINQLIGRARSASAPIFAMRHTGPRGTPIEPGSPHSQLIPQLEVDAECDVIFDKTRPNCFLGTSLGEQLADANVSELIIVGMKTQYCIDATCRAASDMGLRPVLIADAHTCMDTRELPARAIIEHHNATLNGAFASLVNTDDFAF</sequence>
<dbReference type="Gene3D" id="3.40.50.850">
    <property type="entry name" value="Isochorismatase-like"/>
    <property type="match status" value="1"/>
</dbReference>
<gene>
    <name evidence="3" type="ORF">PQR08_36865</name>
</gene>